<dbReference type="Pfam" id="PF20119">
    <property type="entry name" value="DUF6509"/>
    <property type="match status" value="1"/>
</dbReference>
<name>A0A934JBD7_9BACL</name>
<evidence type="ECO:0000313" key="2">
    <source>
        <dbReference type="Proteomes" id="UP000640274"/>
    </source>
</evidence>
<dbReference type="InterPro" id="IPR045424">
    <property type="entry name" value="DUF6509"/>
</dbReference>
<proteinExistence type="predicted"/>
<gene>
    <name evidence="1" type="ORF">JFN88_21085</name>
</gene>
<reference evidence="1" key="1">
    <citation type="submission" date="2020-12" db="EMBL/GenBank/DDBJ databases">
        <authorList>
            <person name="Huq M.A."/>
        </authorList>
    </citation>
    <scope>NUCLEOTIDE SEQUENCE</scope>
    <source>
        <strain evidence="1">MAHUQ-46</strain>
    </source>
</reference>
<dbReference type="EMBL" id="JAELUP010000103">
    <property type="protein sequence ID" value="MBJ6363710.1"/>
    <property type="molecule type" value="Genomic_DNA"/>
</dbReference>
<organism evidence="1 2">
    <name type="scientific">Paenibacillus roseus</name>
    <dbReference type="NCBI Taxonomy" id="2798579"/>
    <lineage>
        <taxon>Bacteria</taxon>
        <taxon>Bacillati</taxon>
        <taxon>Bacillota</taxon>
        <taxon>Bacilli</taxon>
        <taxon>Bacillales</taxon>
        <taxon>Paenibacillaceae</taxon>
        <taxon>Paenibacillus</taxon>
    </lineage>
</organism>
<sequence length="100" mass="11887">MRRLNITEYQVELVKDPFGILSGKRYEFLLDLELDEEDELYSPHGIYVKAVYMVDDEGGRIIKHELYERTTNRFLSYDLEDDELAEAEAFCLAHYKETEE</sequence>
<dbReference type="Proteomes" id="UP000640274">
    <property type="component" value="Unassembled WGS sequence"/>
</dbReference>
<evidence type="ECO:0000313" key="1">
    <source>
        <dbReference type="EMBL" id="MBJ6363710.1"/>
    </source>
</evidence>
<keyword evidence="2" id="KW-1185">Reference proteome</keyword>
<dbReference type="AlphaFoldDB" id="A0A934JBD7"/>
<comment type="caution">
    <text evidence="1">The sequence shown here is derived from an EMBL/GenBank/DDBJ whole genome shotgun (WGS) entry which is preliminary data.</text>
</comment>
<accession>A0A934JBD7</accession>
<protein>
    <submittedName>
        <fullName evidence="1">Pullulanase</fullName>
    </submittedName>
</protein>